<dbReference type="EMBL" id="CM047745">
    <property type="protein sequence ID" value="KAJ0024260.1"/>
    <property type="molecule type" value="Genomic_DNA"/>
</dbReference>
<reference evidence="2" key="1">
    <citation type="journal article" date="2023" name="G3 (Bethesda)">
        <title>Genome assembly and association tests identify interacting loci associated with vigor, precocity, and sex in interspecific pistachio rootstocks.</title>
        <authorList>
            <person name="Palmer W."/>
            <person name="Jacygrad E."/>
            <person name="Sagayaradj S."/>
            <person name="Cavanaugh K."/>
            <person name="Han R."/>
            <person name="Bertier L."/>
            <person name="Beede B."/>
            <person name="Kafkas S."/>
            <person name="Golino D."/>
            <person name="Preece J."/>
            <person name="Michelmore R."/>
        </authorList>
    </citation>
    <scope>NUCLEOTIDE SEQUENCE [LARGE SCALE GENOMIC DNA]</scope>
</reference>
<keyword evidence="2" id="KW-1185">Reference proteome</keyword>
<evidence type="ECO:0000313" key="1">
    <source>
        <dbReference type="EMBL" id="KAJ0024260.1"/>
    </source>
</evidence>
<protein>
    <submittedName>
        <fullName evidence="1">Uncharacterized protein</fullName>
    </submittedName>
</protein>
<gene>
    <name evidence="1" type="ORF">Pint_07322</name>
</gene>
<accession>A0ACC0XRZ8</accession>
<proteinExistence type="predicted"/>
<organism evidence="1 2">
    <name type="scientific">Pistacia integerrima</name>
    <dbReference type="NCBI Taxonomy" id="434235"/>
    <lineage>
        <taxon>Eukaryota</taxon>
        <taxon>Viridiplantae</taxon>
        <taxon>Streptophyta</taxon>
        <taxon>Embryophyta</taxon>
        <taxon>Tracheophyta</taxon>
        <taxon>Spermatophyta</taxon>
        <taxon>Magnoliopsida</taxon>
        <taxon>eudicotyledons</taxon>
        <taxon>Gunneridae</taxon>
        <taxon>Pentapetalae</taxon>
        <taxon>rosids</taxon>
        <taxon>malvids</taxon>
        <taxon>Sapindales</taxon>
        <taxon>Anacardiaceae</taxon>
        <taxon>Pistacia</taxon>
    </lineage>
</organism>
<dbReference type="Proteomes" id="UP001163603">
    <property type="component" value="Chromosome 10"/>
</dbReference>
<name>A0ACC0XRZ8_9ROSI</name>
<sequence>MCMTAKMGSLEVFVLIDSGSTNNFISERLAIKLHLLVVPTEEFSVKVANGEKLKCQGRFDKVRVELQGIEFYLTLFSLPLTCLDLVLGDHFEGNHKISHDNNNISRVIRRKSIGDEATASGIQGRVPRASRTPSRMRDYSLHNT</sequence>
<comment type="caution">
    <text evidence="1">The sequence shown here is derived from an EMBL/GenBank/DDBJ whole genome shotgun (WGS) entry which is preliminary data.</text>
</comment>
<evidence type="ECO:0000313" key="2">
    <source>
        <dbReference type="Proteomes" id="UP001163603"/>
    </source>
</evidence>